<protein>
    <submittedName>
        <fullName evidence="1">Uncharacterized protein</fullName>
    </submittedName>
</protein>
<dbReference type="EMBL" id="JACGWN010000001">
    <property type="protein sequence ID" value="KAL0463285.1"/>
    <property type="molecule type" value="Genomic_DNA"/>
</dbReference>
<reference evidence="1" key="2">
    <citation type="journal article" date="2024" name="Plant">
        <title>Genomic evolution and insights into agronomic trait innovations of Sesamum species.</title>
        <authorList>
            <person name="Miao H."/>
            <person name="Wang L."/>
            <person name="Qu L."/>
            <person name="Liu H."/>
            <person name="Sun Y."/>
            <person name="Le M."/>
            <person name="Wang Q."/>
            <person name="Wei S."/>
            <person name="Zheng Y."/>
            <person name="Lin W."/>
            <person name="Duan Y."/>
            <person name="Cao H."/>
            <person name="Xiong S."/>
            <person name="Wang X."/>
            <person name="Wei L."/>
            <person name="Li C."/>
            <person name="Ma Q."/>
            <person name="Ju M."/>
            <person name="Zhao R."/>
            <person name="Li G."/>
            <person name="Mu C."/>
            <person name="Tian Q."/>
            <person name="Mei H."/>
            <person name="Zhang T."/>
            <person name="Gao T."/>
            <person name="Zhang H."/>
        </authorList>
    </citation>
    <scope>NUCLEOTIDE SEQUENCE</scope>
    <source>
        <strain evidence="1">KEN1</strain>
    </source>
</reference>
<proteinExistence type="predicted"/>
<organism evidence="1">
    <name type="scientific">Sesamum latifolium</name>
    <dbReference type="NCBI Taxonomy" id="2727402"/>
    <lineage>
        <taxon>Eukaryota</taxon>
        <taxon>Viridiplantae</taxon>
        <taxon>Streptophyta</taxon>
        <taxon>Embryophyta</taxon>
        <taxon>Tracheophyta</taxon>
        <taxon>Spermatophyta</taxon>
        <taxon>Magnoliopsida</taxon>
        <taxon>eudicotyledons</taxon>
        <taxon>Gunneridae</taxon>
        <taxon>Pentapetalae</taxon>
        <taxon>asterids</taxon>
        <taxon>lamiids</taxon>
        <taxon>Lamiales</taxon>
        <taxon>Pedaliaceae</taxon>
        <taxon>Sesamum</taxon>
    </lineage>
</organism>
<dbReference type="AlphaFoldDB" id="A0AAW2YBR4"/>
<sequence>MAYSKSVELETKMTNDVANVSVTCLESVSPEMIAIENASEAYLGNDALDAQAESR</sequence>
<reference evidence="1" key="1">
    <citation type="submission" date="2020-06" db="EMBL/GenBank/DDBJ databases">
        <authorList>
            <person name="Li T."/>
            <person name="Hu X."/>
            <person name="Zhang T."/>
            <person name="Song X."/>
            <person name="Zhang H."/>
            <person name="Dai N."/>
            <person name="Sheng W."/>
            <person name="Hou X."/>
            <person name="Wei L."/>
        </authorList>
    </citation>
    <scope>NUCLEOTIDE SEQUENCE</scope>
    <source>
        <strain evidence="1">KEN1</strain>
        <tissue evidence="1">Leaf</tissue>
    </source>
</reference>
<accession>A0AAW2YBR4</accession>
<comment type="caution">
    <text evidence="1">The sequence shown here is derived from an EMBL/GenBank/DDBJ whole genome shotgun (WGS) entry which is preliminary data.</text>
</comment>
<evidence type="ECO:0000313" key="1">
    <source>
        <dbReference type="EMBL" id="KAL0463285.1"/>
    </source>
</evidence>
<name>A0AAW2YBR4_9LAMI</name>
<gene>
    <name evidence="1" type="ORF">Slati_0216100</name>
</gene>